<dbReference type="Gene3D" id="2.160.10.10">
    <property type="entry name" value="Hexapeptide repeat proteins"/>
    <property type="match status" value="1"/>
</dbReference>
<accession>A0A7G9GGY7</accession>
<dbReference type="InterPro" id="IPR001451">
    <property type="entry name" value="Hexapep"/>
</dbReference>
<dbReference type="RefSeq" id="WP_118645658.1">
    <property type="nucleotide sequence ID" value="NZ_CP060635.1"/>
</dbReference>
<dbReference type="AlphaFoldDB" id="A0A7G9GGY7"/>
<keyword evidence="2" id="KW-1185">Reference proteome</keyword>
<proteinExistence type="predicted"/>
<evidence type="ECO:0000313" key="2">
    <source>
        <dbReference type="Proteomes" id="UP000515860"/>
    </source>
</evidence>
<reference evidence="1 2" key="1">
    <citation type="submission" date="2020-08" db="EMBL/GenBank/DDBJ databases">
        <authorList>
            <person name="Liu C."/>
            <person name="Sun Q."/>
        </authorList>
    </citation>
    <scope>NUCLEOTIDE SEQUENCE [LARGE SCALE GENOMIC DNA]</scope>
    <source>
        <strain evidence="1 2">NSJ-29</strain>
    </source>
</reference>
<dbReference type="InterPro" id="IPR011004">
    <property type="entry name" value="Trimer_LpxA-like_sf"/>
</dbReference>
<dbReference type="SUPFAM" id="SSF51161">
    <property type="entry name" value="Trimeric LpxA-like enzymes"/>
    <property type="match status" value="1"/>
</dbReference>
<dbReference type="KEGG" id="whj:H9Q79_07305"/>
<dbReference type="CDD" id="cd04645">
    <property type="entry name" value="LbH_gamma_CA_like"/>
    <property type="match status" value="1"/>
</dbReference>
<dbReference type="Proteomes" id="UP000515860">
    <property type="component" value="Chromosome"/>
</dbReference>
<dbReference type="InterPro" id="IPR050484">
    <property type="entry name" value="Transf_Hexapept/Carb_Anhydrase"/>
</dbReference>
<dbReference type="Pfam" id="PF00132">
    <property type="entry name" value="Hexapep"/>
    <property type="match status" value="1"/>
</dbReference>
<dbReference type="PANTHER" id="PTHR13061">
    <property type="entry name" value="DYNACTIN SUBUNIT P25"/>
    <property type="match status" value="1"/>
</dbReference>
<dbReference type="EMBL" id="CP060635">
    <property type="protein sequence ID" value="QNM10069.1"/>
    <property type="molecule type" value="Genomic_DNA"/>
</dbReference>
<gene>
    <name evidence="1" type="ORF">H9Q79_07305</name>
</gene>
<dbReference type="InterPro" id="IPR047324">
    <property type="entry name" value="LbH_gamma_CA-like"/>
</dbReference>
<dbReference type="PANTHER" id="PTHR13061:SF29">
    <property type="entry name" value="GAMMA CARBONIC ANHYDRASE-LIKE 1, MITOCHONDRIAL-RELATED"/>
    <property type="match status" value="1"/>
</dbReference>
<organism evidence="1 2">
    <name type="scientific">Wansuia hejianensis</name>
    <dbReference type="NCBI Taxonomy" id="2763667"/>
    <lineage>
        <taxon>Bacteria</taxon>
        <taxon>Bacillati</taxon>
        <taxon>Bacillota</taxon>
        <taxon>Clostridia</taxon>
        <taxon>Lachnospirales</taxon>
        <taxon>Lachnospiraceae</taxon>
        <taxon>Wansuia</taxon>
    </lineage>
</organism>
<sequence length="171" mass="17990">MIYGNPKIDPDARIAREAVILGDVAIGAGSSVWYFSVIRGDEASITIGRGTNIQENSTVHVTTGCPAVIGDGVTVGHNAVLHSCTVGDGSLIGMGSVVLDQASIGKDCLIAAGSLVTKGMQIPDGSLVMGSPARVKRQLTEEEKEDMRNNAQVYLEISKDMKGERGCYIPR</sequence>
<protein>
    <submittedName>
        <fullName evidence="1">Gamma carbonic anhydrase family protein</fullName>
    </submittedName>
</protein>
<evidence type="ECO:0000313" key="1">
    <source>
        <dbReference type="EMBL" id="QNM10069.1"/>
    </source>
</evidence>
<name>A0A7G9GGY7_9FIRM</name>